<dbReference type="InterPro" id="IPR002560">
    <property type="entry name" value="Transposase_DDE"/>
</dbReference>
<proteinExistence type="predicted"/>
<dbReference type="PANTHER" id="PTHR33498:SF1">
    <property type="entry name" value="TRANSPOSASE FOR INSERTION SEQUENCE ELEMENT IS1557"/>
    <property type="match status" value="1"/>
</dbReference>
<evidence type="ECO:0000313" key="2">
    <source>
        <dbReference type="EMBL" id="AYE38373.1"/>
    </source>
</evidence>
<dbReference type="PANTHER" id="PTHR33498">
    <property type="entry name" value="TRANSPOSASE FOR INSERTION SEQUENCE ELEMENT IS1557"/>
    <property type="match status" value="1"/>
</dbReference>
<gene>
    <name evidence="2" type="ORF">D1B17_06875</name>
</gene>
<evidence type="ECO:0000313" key="3">
    <source>
        <dbReference type="Proteomes" id="UP000267208"/>
    </source>
</evidence>
<reference evidence="3" key="1">
    <citation type="submission" date="2018-08" db="EMBL/GenBank/DDBJ databases">
        <title>Genome of Lactobacillus sp. HBUAS52074.</title>
        <authorList>
            <person name="Guo Z."/>
            <person name="Zhang Z.D."/>
        </authorList>
    </citation>
    <scope>NUCLEOTIDE SEQUENCE [LARGE SCALE GENOMIC DNA]</scope>
    <source>
        <strain evidence="3">HBUAS52074</strain>
    </source>
</reference>
<protein>
    <recommendedName>
        <fullName evidence="1">Transposase IS204/IS1001/IS1096/IS1165 DDE domain-containing protein</fullName>
    </recommendedName>
</protein>
<keyword evidence="3" id="KW-1185">Reference proteome</keyword>
<dbReference type="Proteomes" id="UP000267208">
    <property type="component" value="Chromosome"/>
</dbReference>
<accession>A0A386PUK8</accession>
<feature type="domain" description="Transposase IS204/IS1001/IS1096/IS1165 DDE" evidence="1">
    <location>
        <begin position="13"/>
        <end position="215"/>
    </location>
</feature>
<dbReference type="RefSeq" id="WP_120142622.1">
    <property type="nucleotide sequence ID" value="NZ_CP031933.2"/>
</dbReference>
<name>A0A386PUK8_9LACO</name>
<sequence length="221" mass="25472">MTDYLRHLLNISSINTALSVKTVSIDLNANYQLIIHKIFPNAQIIVDRFHIVQLCSRALDQVRIQTLKEIDDKKSRSYKALKKDWRLFYLPEADVDATHVKYIVGLNEYSTIQNVIDLGTDQSQVFKQTYETYQQIESAIKNYNSKSLRDSLLGYKRNNTAMDKSINTLRKNIKYVGNSCTMPYSNGPLEGTIGKIKKLKRNCYGFRNLDHLLKRATLICA</sequence>
<dbReference type="Pfam" id="PF01610">
    <property type="entry name" value="DDE_Tnp_ISL3"/>
    <property type="match status" value="1"/>
</dbReference>
<dbReference type="EMBL" id="CP031933">
    <property type="protein sequence ID" value="AYE38373.1"/>
    <property type="molecule type" value="Genomic_DNA"/>
</dbReference>
<dbReference type="AlphaFoldDB" id="A0A386PUK8"/>
<evidence type="ECO:0000259" key="1">
    <source>
        <dbReference type="Pfam" id="PF01610"/>
    </source>
</evidence>
<dbReference type="KEGG" id="lzh:D1B17_06875"/>
<organism evidence="2 3">
    <name type="scientific">Companilactobacillus zhachilii</name>
    <dbReference type="NCBI Taxonomy" id="2304606"/>
    <lineage>
        <taxon>Bacteria</taxon>
        <taxon>Bacillati</taxon>
        <taxon>Bacillota</taxon>
        <taxon>Bacilli</taxon>
        <taxon>Lactobacillales</taxon>
        <taxon>Lactobacillaceae</taxon>
        <taxon>Companilactobacillus</taxon>
    </lineage>
</organism>
<dbReference type="InterPro" id="IPR047951">
    <property type="entry name" value="Transpos_ISL3"/>
</dbReference>
<dbReference type="OrthoDB" id="6197054at2"/>